<dbReference type="InterPro" id="IPR003439">
    <property type="entry name" value="ABC_transporter-like_ATP-bd"/>
</dbReference>
<evidence type="ECO:0000256" key="2">
    <source>
        <dbReference type="ARBA" id="ARBA00022741"/>
    </source>
</evidence>
<dbReference type="InterPro" id="IPR050763">
    <property type="entry name" value="ABC_transporter_ATP-binding"/>
</dbReference>
<dbReference type="EMBL" id="PIQE01000002">
    <property type="protein sequence ID" value="RUO72696.1"/>
    <property type="molecule type" value="Genomic_DNA"/>
</dbReference>
<protein>
    <submittedName>
        <fullName evidence="5">ABC transporter ATP-binding protein</fullName>
    </submittedName>
</protein>
<dbReference type="RefSeq" id="WP_051206960.1">
    <property type="nucleotide sequence ID" value="NZ_PIQE01000002.1"/>
</dbReference>
<dbReference type="PROSITE" id="PS00211">
    <property type="entry name" value="ABC_TRANSPORTER_1"/>
    <property type="match status" value="1"/>
</dbReference>
<gene>
    <name evidence="5" type="ORF">CWI80_09140</name>
</gene>
<comment type="caution">
    <text evidence="5">The sequence shown here is derived from an EMBL/GenBank/DDBJ whole genome shotgun (WGS) entry which is preliminary data.</text>
</comment>
<dbReference type="InterPro" id="IPR003593">
    <property type="entry name" value="AAA+_ATPase"/>
</dbReference>
<dbReference type="STRING" id="1122124.GCA_000423165_02288"/>
<evidence type="ECO:0000313" key="5">
    <source>
        <dbReference type="EMBL" id="RUO72696.1"/>
    </source>
</evidence>
<accession>A0A432Z477</accession>
<keyword evidence="3 5" id="KW-0067">ATP-binding</keyword>
<dbReference type="Proteomes" id="UP000287022">
    <property type="component" value="Unassembled WGS sequence"/>
</dbReference>
<dbReference type="PROSITE" id="PS50893">
    <property type="entry name" value="ABC_TRANSPORTER_2"/>
    <property type="match status" value="1"/>
</dbReference>
<keyword evidence="2" id="KW-0547">Nucleotide-binding</keyword>
<organism evidence="5 6">
    <name type="scientific">Pseudidiomarina sediminum</name>
    <dbReference type="NCBI Taxonomy" id="431675"/>
    <lineage>
        <taxon>Bacteria</taxon>
        <taxon>Pseudomonadati</taxon>
        <taxon>Pseudomonadota</taxon>
        <taxon>Gammaproteobacteria</taxon>
        <taxon>Alteromonadales</taxon>
        <taxon>Idiomarinaceae</taxon>
        <taxon>Pseudidiomarina</taxon>
    </lineage>
</organism>
<dbReference type="InterPro" id="IPR027417">
    <property type="entry name" value="P-loop_NTPase"/>
</dbReference>
<dbReference type="AlphaFoldDB" id="A0A432Z477"/>
<dbReference type="GO" id="GO:0016887">
    <property type="term" value="F:ATP hydrolysis activity"/>
    <property type="evidence" value="ECO:0007669"/>
    <property type="project" value="InterPro"/>
</dbReference>
<feature type="domain" description="ABC transporter" evidence="4">
    <location>
        <begin position="6"/>
        <end position="234"/>
    </location>
</feature>
<proteinExistence type="predicted"/>
<dbReference type="PANTHER" id="PTHR42711">
    <property type="entry name" value="ABC TRANSPORTER ATP-BINDING PROTEIN"/>
    <property type="match status" value="1"/>
</dbReference>
<evidence type="ECO:0000259" key="4">
    <source>
        <dbReference type="PROSITE" id="PS50893"/>
    </source>
</evidence>
<dbReference type="Gene3D" id="3.40.50.300">
    <property type="entry name" value="P-loop containing nucleotide triphosphate hydrolases"/>
    <property type="match status" value="1"/>
</dbReference>
<reference evidence="6" key="1">
    <citation type="journal article" date="2018" name="Front. Microbiol.">
        <title>Genome-Based Analysis Reveals the Taxonomy and Diversity of the Family Idiomarinaceae.</title>
        <authorList>
            <person name="Liu Y."/>
            <person name="Lai Q."/>
            <person name="Shao Z."/>
        </authorList>
    </citation>
    <scope>NUCLEOTIDE SEQUENCE [LARGE SCALE GENOMIC DNA]</scope>
    <source>
        <strain evidence="6">c121</strain>
    </source>
</reference>
<name>A0A432Z477_9GAMM</name>
<evidence type="ECO:0000256" key="3">
    <source>
        <dbReference type="ARBA" id="ARBA00022840"/>
    </source>
</evidence>
<keyword evidence="1" id="KW-0813">Transport</keyword>
<evidence type="ECO:0000256" key="1">
    <source>
        <dbReference type="ARBA" id="ARBA00022448"/>
    </source>
</evidence>
<evidence type="ECO:0000313" key="6">
    <source>
        <dbReference type="Proteomes" id="UP000287022"/>
    </source>
</evidence>
<dbReference type="CDD" id="cd03230">
    <property type="entry name" value="ABC_DR_subfamily_A"/>
    <property type="match status" value="1"/>
</dbReference>
<dbReference type="SUPFAM" id="SSF52540">
    <property type="entry name" value="P-loop containing nucleoside triphosphate hydrolases"/>
    <property type="match status" value="1"/>
</dbReference>
<dbReference type="SMART" id="SM00382">
    <property type="entry name" value="AAA"/>
    <property type="match status" value="1"/>
</dbReference>
<sequence length="251" mass="27382">MQDTLIEAIALRHAYQAGKPVLNDVNLAIKAGEVVAVLGPNGTGKTTLIHALLGSVAAQFEQLTLFGERQHGQHRKRALQRQIGVMMQVAGLTANLTVTEQLTLFASYYGTPIPVPELLQRFALTELATTQFGNLSGGQRQRLLFAIAVCGAPKLVFLDEPSLGMDITARHLMWQQVKWLRQQGCGVLLTTHYLEEVVALADRVVVLGHGSVTTELSMDVFKAQAAHADISIEQHYLTLIGAQQHVDDLSE</sequence>
<dbReference type="Pfam" id="PF00005">
    <property type="entry name" value="ABC_tran"/>
    <property type="match status" value="1"/>
</dbReference>
<dbReference type="GO" id="GO:0005524">
    <property type="term" value="F:ATP binding"/>
    <property type="evidence" value="ECO:0007669"/>
    <property type="project" value="UniProtKB-KW"/>
</dbReference>
<keyword evidence="6" id="KW-1185">Reference proteome</keyword>
<dbReference type="PANTHER" id="PTHR42711:SF17">
    <property type="entry name" value="ABC TRANSPORTER ATP-BINDING PROTEIN"/>
    <property type="match status" value="1"/>
</dbReference>
<dbReference type="InterPro" id="IPR017871">
    <property type="entry name" value="ABC_transporter-like_CS"/>
</dbReference>